<dbReference type="Proteomes" id="UP000316270">
    <property type="component" value="Chromosome 11"/>
</dbReference>
<feature type="signal peptide" evidence="2">
    <location>
        <begin position="1"/>
        <end position="17"/>
    </location>
</feature>
<evidence type="ECO:0000256" key="1">
    <source>
        <dbReference type="SAM" id="MobiDB-lite"/>
    </source>
</evidence>
<evidence type="ECO:0000313" key="3">
    <source>
        <dbReference type="EMBL" id="QDS74515.1"/>
    </source>
</evidence>
<protein>
    <submittedName>
        <fullName evidence="3">Uncharacterized protein</fullName>
    </submittedName>
</protein>
<dbReference type="EMBL" id="CP042195">
    <property type="protein sequence ID" value="QDS74515.1"/>
    <property type="molecule type" value="Genomic_DNA"/>
</dbReference>
<accession>A0A517LFU6</accession>
<keyword evidence="2" id="KW-0732">Signal</keyword>
<keyword evidence="4" id="KW-1185">Reference proteome</keyword>
<proteinExistence type="predicted"/>
<sequence length="207" mass="23385">MKFITALLFSIFTLTVAEPTGYGLCCCATWNKCIQLHCKREMTAMAVYLSRGHWVLSNKAWDRADGAPIGGPLGWMYEKKDPYYDYNGEIDAEEVKSACRSLGLDYRCFTPKEDWTNGSGNPPRRNFGPPRGPKYGKVRHWPPQLPPTKWPTCDMRQRYAERPVQKFLVEFGSAGNGSDNIRLATGIKSIFAEESKTPGPPRLELDL</sequence>
<reference evidence="3 4" key="1">
    <citation type="submission" date="2019-07" db="EMBL/GenBank/DDBJ databases">
        <title>Finished genome of Venturia effusa.</title>
        <authorList>
            <person name="Young C.A."/>
            <person name="Cox M.P."/>
            <person name="Ganley A.R.D."/>
            <person name="David W.J."/>
        </authorList>
    </citation>
    <scope>NUCLEOTIDE SEQUENCE [LARGE SCALE GENOMIC DNA]</scope>
    <source>
        <strain evidence="4">albino</strain>
    </source>
</reference>
<evidence type="ECO:0000256" key="2">
    <source>
        <dbReference type="SAM" id="SignalP"/>
    </source>
</evidence>
<gene>
    <name evidence="3" type="ORF">FKW77_007318</name>
</gene>
<feature type="region of interest" description="Disordered" evidence="1">
    <location>
        <begin position="115"/>
        <end position="141"/>
    </location>
</feature>
<name>A0A517LFU6_9PEZI</name>
<organism evidence="3 4">
    <name type="scientific">Venturia effusa</name>
    <dbReference type="NCBI Taxonomy" id="50376"/>
    <lineage>
        <taxon>Eukaryota</taxon>
        <taxon>Fungi</taxon>
        <taxon>Dikarya</taxon>
        <taxon>Ascomycota</taxon>
        <taxon>Pezizomycotina</taxon>
        <taxon>Dothideomycetes</taxon>
        <taxon>Pleosporomycetidae</taxon>
        <taxon>Venturiales</taxon>
        <taxon>Venturiaceae</taxon>
        <taxon>Venturia</taxon>
    </lineage>
</organism>
<dbReference type="AlphaFoldDB" id="A0A517LFU6"/>
<feature type="chain" id="PRO_5022131445" evidence="2">
    <location>
        <begin position="18"/>
        <end position="207"/>
    </location>
</feature>
<feature type="compositionally biased region" description="Low complexity" evidence="1">
    <location>
        <begin position="117"/>
        <end position="129"/>
    </location>
</feature>
<evidence type="ECO:0000313" key="4">
    <source>
        <dbReference type="Proteomes" id="UP000316270"/>
    </source>
</evidence>